<dbReference type="EMBL" id="JAACFV010000032">
    <property type="protein sequence ID" value="KAF7510260.1"/>
    <property type="molecule type" value="Genomic_DNA"/>
</dbReference>
<dbReference type="Proteomes" id="UP000606974">
    <property type="component" value="Unassembled WGS sequence"/>
</dbReference>
<feature type="compositionally biased region" description="Basic residues" evidence="1">
    <location>
        <begin position="15"/>
        <end position="26"/>
    </location>
</feature>
<comment type="caution">
    <text evidence="2">The sequence shown here is derived from an EMBL/GenBank/DDBJ whole genome shotgun (WGS) entry which is preliminary data.</text>
</comment>
<protein>
    <submittedName>
        <fullName evidence="2">Uncharacterized protein</fullName>
    </submittedName>
</protein>
<organism evidence="2 3">
    <name type="scientific">Endocarpon pusillum</name>
    <dbReference type="NCBI Taxonomy" id="364733"/>
    <lineage>
        <taxon>Eukaryota</taxon>
        <taxon>Fungi</taxon>
        <taxon>Dikarya</taxon>
        <taxon>Ascomycota</taxon>
        <taxon>Pezizomycotina</taxon>
        <taxon>Eurotiomycetes</taxon>
        <taxon>Chaetothyriomycetidae</taxon>
        <taxon>Verrucariales</taxon>
        <taxon>Verrucariaceae</taxon>
        <taxon>Endocarpon</taxon>
    </lineage>
</organism>
<proteinExistence type="predicted"/>
<feature type="region of interest" description="Disordered" evidence="1">
    <location>
        <begin position="1"/>
        <end position="26"/>
    </location>
</feature>
<accession>A0A8H7ASC0</accession>
<evidence type="ECO:0000256" key="1">
    <source>
        <dbReference type="SAM" id="MobiDB-lite"/>
    </source>
</evidence>
<dbReference type="OrthoDB" id="4167490at2759"/>
<keyword evidence="3" id="KW-1185">Reference proteome</keyword>
<dbReference type="AlphaFoldDB" id="A0A8H7ASC0"/>
<gene>
    <name evidence="2" type="ORF">GJ744_006956</name>
</gene>
<evidence type="ECO:0000313" key="2">
    <source>
        <dbReference type="EMBL" id="KAF7510260.1"/>
    </source>
</evidence>
<sequence length="395" mass="45250">MIPSEANPDRPKAVGMHKKQGRKRKTRSAKVKAYRIIVQRPLAPLERLPCEILGHIFHWSCNINLPKASWHLMKCLEDHPIYMLMLAFSSEGIYVVEKKRSSHFYARNIVLAGLPTLSTEERIRLQAKVFAKKWLQPQLVRRVQSHFVQEVIRARWAALCLEKSYGTFKIRPSQRALWCETRTEEAQVCFEIAAAHFGVLEAQGVVQFVPDSGEEVEEFYSFPACDEQPGTDENENLGASFPDHWYAGPWTRKERALIVRFAENRYKGHLAPSPTNSGNFASWMLHVAMLEQRISVLLKYLVRSPGNAENDSVLYTSAINQSHFVRLLYKPGEAGCKDIQMAVLLLEGSDREPVDQSLSFLKLRLRQWLHARSPFWRDWSRSSSVDSSASVQNEA</sequence>
<name>A0A8H7ASC0_9EURO</name>
<reference evidence="2" key="1">
    <citation type="submission" date="2020-02" db="EMBL/GenBank/DDBJ databases">
        <authorList>
            <person name="Palmer J.M."/>
        </authorList>
    </citation>
    <scope>NUCLEOTIDE SEQUENCE</scope>
    <source>
        <strain evidence="2">EPUS1.4</strain>
        <tissue evidence="2">Thallus</tissue>
    </source>
</reference>
<evidence type="ECO:0000313" key="3">
    <source>
        <dbReference type="Proteomes" id="UP000606974"/>
    </source>
</evidence>